<comment type="caution">
    <text evidence="1">The sequence shown here is derived from an EMBL/GenBank/DDBJ whole genome shotgun (WGS) entry which is preliminary data.</text>
</comment>
<reference evidence="1 2" key="1">
    <citation type="submission" date="2020-04" db="EMBL/GenBank/DDBJ databases">
        <title>Perkinsus olseni comparative genomics.</title>
        <authorList>
            <person name="Bogema D.R."/>
        </authorList>
    </citation>
    <scope>NUCLEOTIDE SEQUENCE [LARGE SCALE GENOMIC DNA]</scope>
    <source>
        <strain evidence="1">ATCC PRA-179</strain>
    </source>
</reference>
<evidence type="ECO:0000313" key="1">
    <source>
        <dbReference type="EMBL" id="KAF4667766.1"/>
    </source>
</evidence>
<dbReference type="EMBL" id="JABAHT010000049">
    <property type="protein sequence ID" value="KAF4667766.1"/>
    <property type="molecule type" value="Genomic_DNA"/>
</dbReference>
<organism evidence="1 2">
    <name type="scientific">Perkinsus olseni</name>
    <name type="common">Perkinsus atlanticus</name>
    <dbReference type="NCBI Taxonomy" id="32597"/>
    <lineage>
        <taxon>Eukaryota</taxon>
        <taxon>Sar</taxon>
        <taxon>Alveolata</taxon>
        <taxon>Perkinsozoa</taxon>
        <taxon>Perkinsea</taxon>
        <taxon>Perkinsida</taxon>
        <taxon>Perkinsidae</taxon>
        <taxon>Perkinsus</taxon>
    </lineage>
</organism>
<accession>A0A7J6M8K3</accession>
<dbReference type="PANTHER" id="PTHR37490">
    <property type="entry name" value="EXPRESSED PROTEIN"/>
    <property type="match status" value="1"/>
</dbReference>
<dbReference type="PANTHER" id="PTHR37490:SF2">
    <property type="match status" value="1"/>
</dbReference>
<dbReference type="AlphaFoldDB" id="A0A7J6M8K3"/>
<dbReference type="Proteomes" id="UP000570595">
    <property type="component" value="Unassembled WGS sequence"/>
</dbReference>
<dbReference type="OrthoDB" id="426718at2759"/>
<gene>
    <name evidence="1" type="ORF">FOZ61_007819</name>
</gene>
<protein>
    <submittedName>
        <fullName evidence="1">Uncharacterized protein</fullName>
    </submittedName>
</protein>
<sequence>MWTMANLVVAEAELFTTGVEEVEERFLKPALAAYGELSPGRLEDIRTTWLYDQALNRVRDMAERMGELAAGSQGNDAATTTFIICHCREPLTWLANPHRIPYIPPNSRLLVYEKCGTLSNIPANISQRFSRGVSVLDRRDGDVRGDECSAYLSYIVEEYHQLDDYTVFLQADPHNHAFLAYLQLPLMAIGLGTYRVPFLHLNYHRHVMTDTPCMRDVEMYIVSRERIQARSLSFYRHMLRMVDGSIPDLCVAEAKPKRSSHCYVFEFLWHVVLGEPRQLPLRPDDKRLPTALRANASASSAVKEQGSPDATLNYHDDDVMKKLWRDAKLNPRSADSWSKLLEALILRNEKINKLPLEILPTLGQPLALERLLVALARVLVPQEGAELLKRMPHIIGQQQWSGDFEIGMVCRGLSRLFQNQADYVKGSSSLSSVHQYICRALFTDDVRMILRKPNVALEAVNFLLVQLTSLDDSDVKEWVVPLLNIVQKTCKESGYSAKMQTSLLPVVAVRSSIRCGSLAVVQDVSEMALEAVDAFGKKRRIIGSTSKVAERVAAIEAILRVIHLNPSEINCNLAIKLQETALTDMNLATWATAVHNTLESGALDRGQALLKYVTLSTIHPRFPTQLPQDSADAEECLLLLLDCAKKARFSPLPFLRWALKNSAASRTAKEEILRMLPDWASERASLMNELHPGANTLGGNSGVDDDYVTIRGCPAGLEGIYKRMGTHNGKHYYIRTEPRKDGPMSLYFTGKVWQLGASMHIPGVRSAYHCMSNGDGPPIGTEGWVAYNASTGGWQPMHGFEALPGVDKFSASG</sequence>
<proteinExistence type="predicted"/>
<name>A0A7J6M8K3_PEROL</name>
<evidence type="ECO:0000313" key="2">
    <source>
        <dbReference type="Proteomes" id="UP000570595"/>
    </source>
</evidence>